<dbReference type="HAMAP" id="MF_00357">
    <property type="entry name" value="RNApol_bact_RpoE"/>
    <property type="match status" value="1"/>
</dbReference>
<dbReference type="InterPro" id="IPR007759">
    <property type="entry name" value="Asxl_HARE-HTH"/>
</dbReference>
<keyword evidence="4 6" id="KW-0548">Nucleotidyltransferase</keyword>
<dbReference type="PROSITE" id="PS51913">
    <property type="entry name" value="HTH_HARE"/>
    <property type="match status" value="1"/>
</dbReference>
<evidence type="ECO:0000259" key="8">
    <source>
        <dbReference type="PROSITE" id="PS51913"/>
    </source>
</evidence>
<dbReference type="Proteomes" id="UP000037854">
    <property type="component" value="Unassembled WGS sequence"/>
</dbReference>
<comment type="function">
    <text evidence="6">Participates in both the initiation and recycling phases of transcription. In the presence of the delta subunit, RNAP displays an increased specificity of transcription, a decreased affinity for nucleic acids, and an increased efficiency of RNA synthesis because of enhanced recycling.</text>
</comment>
<dbReference type="GO" id="GO:0000428">
    <property type="term" value="C:DNA-directed RNA polymerase complex"/>
    <property type="evidence" value="ECO:0007669"/>
    <property type="project" value="UniProtKB-KW"/>
</dbReference>
<accession>A0ABR5MH78</accession>
<keyword evidence="10" id="KW-1185">Reference proteome</keyword>
<feature type="domain" description="HTH HARE-type" evidence="8">
    <location>
        <begin position="14"/>
        <end position="81"/>
    </location>
</feature>
<dbReference type="InterPro" id="IPR029757">
    <property type="entry name" value="RpoE"/>
</dbReference>
<comment type="caution">
    <text evidence="9">The sequence shown here is derived from an EMBL/GenBank/DDBJ whole genome shotgun (WGS) entry which is preliminary data.</text>
</comment>
<comment type="similarity">
    <text evidence="1 6">Belongs to the RpoE family.</text>
</comment>
<keyword evidence="3 6" id="KW-0808">Transferase</keyword>
<name>A0ABR5MH78_9BACI</name>
<protein>
    <recommendedName>
        <fullName evidence="6">Probable DNA-directed RNA polymerase subunit delta</fullName>
    </recommendedName>
    <alternativeName>
        <fullName evidence="6">RNAP delta factor</fullName>
    </alternativeName>
</protein>
<evidence type="ECO:0000256" key="6">
    <source>
        <dbReference type="HAMAP-Rule" id="MF_00357"/>
    </source>
</evidence>
<keyword evidence="2 6" id="KW-0240">DNA-directed RNA polymerase</keyword>
<dbReference type="RefSeq" id="WP_047186673.1">
    <property type="nucleotide sequence ID" value="NZ_JAHHXM010000004.1"/>
</dbReference>
<evidence type="ECO:0000256" key="1">
    <source>
        <dbReference type="ARBA" id="ARBA00009828"/>
    </source>
</evidence>
<keyword evidence="5 6" id="KW-0804">Transcription</keyword>
<dbReference type="NCBIfam" id="TIGR04567">
    <property type="entry name" value="RNAP_delt_lowGC"/>
    <property type="match status" value="1"/>
</dbReference>
<reference evidence="9 10" key="1">
    <citation type="submission" date="2015-07" db="EMBL/GenBank/DDBJ databases">
        <title>High-quality draft genome sequence of Oceanobacillus caeni HM6, a bacillus isolated from a human feces.</title>
        <authorList>
            <person name="Kumar J."/>
            <person name="Verma M.K."/>
            <person name="Pandey R."/>
            <person name="Bhambi M."/>
            <person name="Chauhan N."/>
        </authorList>
    </citation>
    <scope>NUCLEOTIDE SEQUENCE [LARGE SCALE GENOMIC DNA]</scope>
    <source>
        <strain evidence="9 10">HM6</strain>
    </source>
</reference>
<comment type="subunit">
    <text evidence="6">RNAP is composed of a core of 2 alpha, a beta and a beta' subunits. The core is associated with a delta subunit and one of several sigma factors.</text>
</comment>
<dbReference type="Pfam" id="PF05066">
    <property type="entry name" value="HARE-HTH"/>
    <property type="match status" value="1"/>
</dbReference>
<feature type="compositionally biased region" description="Acidic residues" evidence="7">
    <location>
        <begin position="110"/>
        <end position="181"/>
    </location>
</feature>
<gene>
    <name evidence="6" type="primary">rpoE</name>
    <name evidence="9" type="ORF">AFL42_12950</name>
</gene>
<dbReference type="InterPro" id="IPR038087">
    <property type="entry name" value="RNAP_delta_N_dom_sf"/>
</dbReference>
<evidence type="ECO:0000256" key="7">
    <source>
        <dbReference type="SAM" id="MobiDB-lite"/>
    </source>
</evidence>
<sequence>MSLKDYSPEQIENMSMLELASIILKEEKKALHFKDVFDKVAEVKGFSEAEKEEKIAQFYTDLNVDGRFTTLGSNMWGLKRWYPIEQADEEVHTPKKKKKKATKKKRKEEEIDEEEDFEEEDDLLEDEDIDEVFDDEEEDLDEDDEELDPDLDEFDDFDEDEEEIDEEFDDEELDDEEEEEK</sequence>
<organism evidence="9 10">
    <name type="scientific">Oceanobacillus caeni</name>
    <dbReference type="NCBI Taxonomy" id="405946"/>
    <lineage>
        <taxon>Bacteria</taxon>
        <taxon>Bacillati</taxon>
        <taxon>Bacillota</taxon>
        <taxon>Bacilli</taxon>
        <taxon>Bacillales</taxon>
        <taxon>Bacillaceae</taxon>
        <taxon>Oceanobacillus</taxon>
    </lineage>
</organism>
<proteinExistence type="inferred from homology"/>
<evidence type="ECO:0000256" key="3">
    <source>
        <dbReference type="ARBA" id="ARBA00022679"/>
    </source>
</evidence>
<evidence type="ECO:0000256" key="2">
    <source>
        <dbReference type="ARBA" id="ARBA00022478"/>
    </source>
</evidence>
<feature type="region of interest" description="Disordered" evidence="7">
    <location>
        <begin position="89"/>
        <end position="181"/>
    </location>
</feature>
<evidence type="ECO:0000256" key="5">
    <source>
        <dbReference type="ARBA" id="ARBA00023163"/>
    </source>
</evidence>
<dbReference type="Gene3D" id="1.10.10.1250">
    <property type="entry name" value="RNA polymerase, subunit delta, N-terminal domain"/>
    <property type="match status" value="1"/>
</dbReference>
<evidence type="ECO:0000313" key="9">
    <source>
        <dbReference type="EMBL" id="KPH72772.1"/>
    </source>
</evidence>
<evidence type="ECO:0000256" key="4">
    <source>
        <dbReference type="ARBA" id="ARBA00022695"/>
    </source>
</evidence>
<evidence type="ECO:0000313" key="10">
    <source>
        <dbReference type="Proteomes" id="UP000037854"/>
    </source>
</evidence>
<feature type="compositionally biased region" description="Basic residues" evidence="7">
    <location>
        <begin position="94"/>
        <end position="106"/>
    </location>
</feature>
<dbReference type="EMBL" id="LGTK01000051">
    <property type="protein sequence ID" value="KPH72772.1"/>
    <property type="molecule type" value="Genomic_DNA"/>
</dbReference>